<keyword evidence="4 9" id="KW-0547">Nucleotide-binding</keyword>
<dbReference type="GO" id="GO:0004674">
    <property type="term" value="F:protein serine/threonine kinase activity"/>
    <property type="evidence" value="ECO:0007669"/>
    <property type="project" value="UniProtKB-KW"/>
</dbReference>
<evidence type="ECO:0000256" key="5">
    <source>
        <dbReference type="ARBA" id="ARBA00022777"/>
    </source>
</evidence>
<dbReference type="HOGENOM" id="CLU_000288_81_13_1"/>
<dbReference type="InterPro" id="IPR008271">
    <property type="entry name" value="Ser/Thr_kinase_AS"/>
</dbReference>
<dbReference type="PANTHER" id="PTHR47634">
    <property type="entry name" value="PROTEIN KINASE DOMAIN-CONTAINING PROTEIN-RELATED"/>
    <property type="match status" value="1"/>
</dbReference>
<gene>
    <name evidence="12" type="ORF">M413DRAFT_60240</name>
</gene>
<feature type="domain" description="Protein kinase" evidence="11">
    <location>
        <begin position="28"/>
        <end position="390"/>
    </location>
</feature>
<dbReference type="GO" id="GO:0000245">
    <property type="term" value="P:spliceosomal complex assembly"/>
    <property type="evidence" value="ECO:0007669"/>
    <property type="project" value="TreeGrafter"/>
</dbReference>
<proteinExistence type="inferred from homology"/>
<dbReference type="InterPro" id="IPR011009">
    <property type="entry name" value="Kinase-like_dom_sf"/>
</dbReference>
<dbReference type="PROSITE" id="PS50011">
    <property type="entry name" value="PROTEIN_KINASE_DOM"/>
    <property type="match status" value="1"/>
</dbReference>
<comment type="catalytic activity">
    <reaction evidence="7">
        <text>L-threonyl-[protein] + ATP = O-phospho-L-threonyl-[protein] + ADP + H(+)</text>
        <dbReference type="Rhea" id="RHEA:46608"/>
        <dbReference type="Rhea" id="RHEA-COMP:11060"/>
        <dbReference type="Rhea" id="RHEA-COMP:11605"/>
        <dbReference type="ChEBI" id="CHEBI:15378"/>
        <dbReference type="ChEBI" id="CHEBI:30013"/>
        <dbReference type="ChEBI" id="CHEBI:30616"/>
        <dbReference type="ChEBI" id="CHEBI:61977"/>
        <dbReference type="ChEBI" id="CHEBI:456216"/>
        <dbReference type="EC" id="2.7.11.1"/>
    </reaction>
</comment>
<evidence type="ECO:0000313" key="13">
    <source>
        <dbReference type="Proteomes" id="UP000053424"/>
    </source>
</evidence>
<evidence type="ECO:0000256" key="9">
    <source>
        <dbReference type="PROSITE-ProRule" id="PRU10141"/>
    </source>
</evidence>
<protein>
    <recommendedName>
        <fullName evidence="1">non-specific serine/threonine protein kinase</fullName>
        <ecNumber evidence="1">2.7.11.1</ecNumber>
    </recommendedName>
</protein>
<dbReference type="PROSITE" id="PS00107">
    <property type="entry name" value="PROTEIN_KINASE_ATP"/>
    <property type="match status" value="1"/>
</dbReference>
<evidence type="ECO:0000256" key="2">
    <source>
        <dbReference type="ARBA" id="ARBA00022527"/>
    </source>
</evidence>
<dbReference type="SUPFAM" id="SSF56112">
    <property type="entry name" value="Protein kinase-like (PK-like)"/>
    <property type="match status" value="1"/>
</dbReference>
<dbReference type="Gene3D" id="3.30.200.20">
    <property type="entry name" value="Phosphorylase Kinase, domain 1"/>
    <property type="match status" value="1"/>
</dbReference>
<dbReference type="OrthoDB" id="5979581at2759"/>
<dbReference type="PANTHER" id="PTHR47634:SF9">
    <property type="entry name" value="PROTEIN KINASE DOMAIN-CONTAINING PROTEIN-RELATED"/>
    <property type="match status" value="1"/>
</dbReference>
<dbReference type="Gene3D" id="1.10.510.10">
    <property type="entry name" value="Transferase(Phosphotransferase) domain 1"/>
    <property type="match status" value="1"/>
</dbReference>
<comment type="catalytic activity">
    <reaction evidence="8">
        <text>L-seryl-[protein] + ATP = O-phospho-L-seryl-[protein] + ADP + H(+)</text>
        <dbReference type="Rhea" id="RHEA:17989"/>
        <dbReference type="Rhea" id="RHEA-COMP:9863"/>
        <dbReference type="Rhea" id="RHEA-COMP:11604"/>
        <dbReference type="ChEBI" id="CHEBI:15378"/>
        <dbReference type="ChEBI" id="CHEBI:29999"/>
        <dbReference type="ChEBI" id="CHEBI:30616"/>
        <dbReference type="ChEBI" id="CHEBI:83421"/>
        <dbReference type="ChEBI" id="CHEBI:456216"/>
        <dbReference type="EC" id="2.7.11.1"/>
    </reaction>
</comment>
<evidence type="ECO:0000256" key="6">
    <source>
        <dbReference type="ARBA" id="ARBA00022840"/>
    </source>
</evidence>
<sequence length="396" mass="44692">MACTTTATTPDLDFFHGKPGLKLNNDRYEILRKLGSGMYSSTWLVRDSKPDPEYGEKYLAAKILSLDGTGMHRTGVMIELEALKTIMKEDDVNGLPLLFDTFEVQGPRGSHLCFVMNLLSSDVSSFRRSAPNKALKPYMVKNIIGQVLEALVQLHSLDIIHTDIKCDNILFNSCKQEEIDEILAADPPKIVGEFDLDGENYPILASQPIPHKWTWDTTHHQAELMLFTLVDLGQAQWAGKQPTVNMFSALSLRAPEIIIRSDFGPKIDIWAVGCLTFELLVGRWLFNPEDGGEDWRFEDDHLAKMLELTGEQFSKPVLDRAHLRKEYFDDEGKLLRITDLYPLSIEKALANYKILPKEEIAPAASFIKACLRLDSSDRPSARELELHPWLKGAFCG</sequence>
<evidence type="ECO:0000256" key="8">
    <source>
        <dbReference type="ARBA" id="ARBA00048679"/>
    </source>
</evidence>
<keyword evidence="13" id="KW-1185">Reference proteome</keyword>
<evidence type="ECO:0000256" key="3">
    <source>
        <dbReference type="ARBA" id="ARBA00022679"/>
    </source>
</evidence>
<keyword evidence="3" id="KW-0808">Transferase</keyword>
<evidence type="ECO:0000313" key="12">
    <source>
        <dbReference type="EMBL" id="KIM48663.1"/>
    </source>
</evidence>
<keyword evidence="5" id="KW-0418">Kinase</keyword>
<evidence type="ECO:0000256" key="10">
    <source>
        <dbReference type="RuleBase" id="RU000304"/>
    </source>
</evidence>
<dbReference type="InterPro" id="IPR051334">
    <property type="entry name" value="SRPK"/>
</dbReference>
<dbReference type="STRING" id="686832.A0A0C2YG35"/>
<accession>A0A0C2YG35</accession>
<name>A0A0C2YG35_HEBCY</name>
<dbReference type="InterPro" id="IPR000719">
    <property type="entry name" value="Prot_kinase_dom"/>
</dbReference>
<dbReference type="AlphaFoldDB" id="A0A0C2YG35"/>
<keyword evidence="2 10" id="KW-0723">Serine/threonine-protein kinase</keyword>
<dbReference type="Proteomes" id="UP000053424">
    <property type="component" value="Unassembled WGS sequence"/>
</dbReference>
<dbReference type="InterPro" id="IPR017441">
    <property type="entry name" value="Protein_kinase_ATP_BS"/>
</dbReference>
<dbReference type="GO" id="GO:0050684">
    <property type="term" value="P:regulation of mRNA processing"/>
    <property type="evidence" value="ECO:0007669"/>
    <property type="project" value="TreeGrafter"/>
</dbReference>
<evidence type="ECO:0000256" key="4">
    <source>
        <dbReference type="ARBA" id="ARBA00022741"/>
    </source>
</evidence>
<evidence type="ECO:0000259" key="11">
    <source>
        <dbReference type="PROSITE" id="PS50011"/>
    </source>
</evidence>
<dbReference type="EMBL" id="KN831768">
    <property type="protein sequence ID" value="KIM48663.1"/>
    <property type="molecule type" value="Genomic_DNA"/>
</dbReference>
<evidence type="ECO:0000256" key="1">
    <source>
        <dbReference type="ARBA" id="ARBA00012513"/>
    </source>
</evidence>
<keyword evidence="6 9" id="KW-0067">ATP-binding</keyword>
<reference evidence="12 13" key="1">
    <citation type="submission" date="2014-04" db="EMBL/GenBank/DDBJ databases">
        <authorList>
            <consortium name="DOE Joint Genome Institute"/>
            <person name="Kuo A."/>
            <person name="Gay G."/>
            <person name="Dore J."/>
            <person name="Kohler A."/>
            <person name="Nagy L.G."/>
            <person name="Floudas D."/>
            <person name="Copeland A."/>
            <person name="Barry K.W."/>
            <person name="Cichocki N."/>
            <person name="Veneault-Fourrey C."/>
            <person name="LaButti K."/>
            <person name="Lindquist E.A."/>
            <person name="Lipzen A."/>
            <person name="Lundell T."/>
            <person name="Morin E."/>
            <person name="Murat C."/>
            <person name="Sun H."/>
            <person name="Tunlid A."/>
            <person name="Henrissat B."/>
            <person name="Grigoriev I.V."/>
            <person name="Hibbett D.S."/>
            <person name="Martin F."/>
            <person name="Nordberg H.P."/>
            <person name="Cantor M.N."/>
            <person name="Hua S.X."/>
        </authorList>
    </citation>
    <scope>NUCLEOTIDE SEQUENCE [LARGE SCALE GENOMIC DNA]</scope>
    <source>
        <strain evidence="13">h7</strain>
    </source>
</reference>
<feature type="binding site" evidence="9">
    <location>
        <position position="62"/>
    </location>
    <ligand>
        <name>ATP</name>
        <dbReference type="ChEBI" id="CHEBI:30616"/>
    </ligand>
</feature>
<dbReference type="SMART" id="SM00220">
    <property type="entry name" value="S_TKc"/>
    <property type="match status" value="1"/>
</dbReference>
<organism evidence="12 13">
    <name type="scientific">Hebeloma cylindrosporum</name>
    <dbReference type="NCBI Taxonomy" id="76867"/>
    <lineage>
        <taxon>Eukaryota</taxon>
        <taxon>Fungi</taxon>
        <taxon>Dikarya</taxon>
        <taxon>Basidiomycota</taxon>
        <taxon>Agaricomycotina</taxon>
        <taxon>Agaricomycetes</taxon>
        <taxon>Agaricomycetidae</taxon>
        <taxon>Agaricales</taxon>
        <taxon>Agaricineae</taxon>
        <taxon>Hymenogastraceae</taxon>
        <taxon>Hebeloma</taxon>
    </lineage>
</organism>
<dbReference type="GO" id="GO:0005524">
    <property type="term" value="F:ATP binding"/>
    <property type="evidence" value="ECO:0007669"/>
    <property type="project" value="UniProtKB-UniRule"/>
</dbReference>
<dbReference type="Pfam" id="PF00069">
    <property type="entry name" value="Pkinase"/>
    <property type="match status" value="2"/>
</dbReference>
<dbReference type="PROSITE" id="PS00108">
    <property type="entry name" value="PROTEIN_KINASE_ST"/>
    <property type="match status" value="1"/>
</dbReference>
<dbReference type="EC" id="2.7.11.1" evidence="1"/>
<comment type="similarity">
    <text evidence="10">Belongs to the protein kinase superfamily.</text>
</comment>
<reference evidence="13" key="2">
    <citation type="submission" date="2015-01" db="EMBL/GenBank/DDBJ databases">
        <title>Evolutionary Origins and Diversification of the Mycorrhizal Mutualists.</title>
        <authorList>
            <consortium name="DOE Joint Genome Institute"/>
            <consortium name="Mycorrhizal Genomics Consortium"/>
            <person name="Kohler A."/>
            <person name="Kuo A."/>
            <person name="Nagy L.G."/>
            <person name="Floudas D."/>
            <person name="Copeland A."/>
            <person name="Barry K.W."/>
            <person name="Cichocki N."/>
            <person name="Veneault-Fourrey C."/>
            <person name="LaButti K."/>
            <person name="Lindquist E.A."/>
            <person name="Lipzen A."/>
            <person name="Lundell T."/>
            <person name="Morin E."/>
            <person name="Murat C."/>
            <person name="Riley R."/>
            <person name="Ohm R."/>
            <person name="Sun H."/>
            <person name="Tunlid A."/>
            <person name="Henrissat B."/>
            <person name="Grigoriev I.V."/>
            <person name="Hibbett D.S."/>
            <person name="Martin F."/>
        </authorList>
    </citation>
    <scope>NUCLEOTIDE SEQUENCE [LARGE SCALE GENOMIC DNA]</scope>
    <source>
        <strain evidence="13">h7</strain>
    </source>
</reference>
<evidence type="ECO:0000256" key="7">
    <source>
        <dbReference type="ARBA" id="ARBA00047899"/>
    </source>
</evidence>